<comment type="similarity">
    <text evidence="8">Belongs to the MenA family. Type 1 subfamily.</text>
</comment>
<dbReference type="GO" id="GO:0009234">
    <property type="term" value="P:menaquinone biosynthetic process"/>
    <property type="evidence" value="ECO:0007669"/>
    <property type="project" value="UniProtKB-UniRule"/>
</dbReference>
<feature type="transmembrane region" description="Helical" evidence="8">
    <location>
        <begin position="214"/>
        <end position="236"/>
    </location>
</feature>
<comment type="catalytic activity">
    <reaction evidence="8">
        <text>an all-trans-polyprenyl diphosphate + 1,4-dihydroxy-2-naphthoate + H(+) = a 2-demethylmenaquinol + CO2 + diphosphate</text>
        <dbReference type="Rhea" id="RHEA:26478"/>
        <dbReference type="Rhea" id="RHEA-COMP:9563"/>
        <dbReference type="Rhea" id="RHEA-COMP:9564"/>
        <dbReference type="ChEBI" id="CHEBI:11173"/>
        <dbReference type="ChEBI" id="CHEBI:15378"/>
        <dbReference type="ChEBI" id="CHEBI:16526"/>
        <dbReference type="ChEBI" id="CHEBI:33019"/>
        <dbReference type="ChEBI" id="CHEBI:55437"/>
        <dbReference type="ChEBI" id="CHEBI:58914"/>
        <dbReference type="EC" id="2.5.1.74"/>
    </reaction>
</comment>
<evidence type="ECO:0000256" key="6">
    <source>
        <dbReference type="ARBA" id="ARBA00022989"/>
    </source>
</evidence>
<feature type="transmembrane region" description="Helical" evidence="8">
    <location>
        <begin position="173"/>
        <end position="193"/>
    </location>
</feature>
<dbReference type="PANTHER" id="PTHR13929:SF0">
    <property type="entry name" value="UBIA PRENYLTRANSFERASE DOMAIN-CONTAINING PROTEIN 1"/>
    <property type="match status" value="1"/>
</dbReference>
<dbReference type="InterPro" id="IPR044878">
    <property type="entry name" value="UbiA_sf"/>
</dbReference>
<evidence type="ECO:0000256" key="4">
    <source>
        <dbReference type="ARBA" id="ARBA00022679"/>
    </source>
</evidence>
<gene>
    <name evidence="8" type="primary">menA</name>
    <name evidence="10" type="ORF">CLV54_0041</name>
</gene>
<dbReference type="InterPro" id="IPR004657">
    <property type="entry name" value="MenA"/>
</dbReference>
<dbReference type="EC" id="2.5.1.74" evidence="8 9"/>
<evidence type="ECO:0000256" key="2">
    <source>
        <dbReference type="ARBA" id="ARBA00022428"/>
    </source>
</evidence>
<dbReference type="InterPro" id="IPR000537">
    <property type="entry name" value="UbiA_prenyltransferase"/>
</dbReference>
<keyword evidence="3 8" id="KW-1003">Cell membrane</keyword>
<dbReference type="Gene3D" id="1.10.357.140">
    <property type="entry name" value="UbiA prenyltransferase"/>
    <property type="match status" value="1"/>
</dbReference>
<keyword evidence="7 8" id="KW-0472">Membrane</keyword>
<keyword evidence="5 8" id="KW-0812">Transmembrane</keyword>
<name>A0A2M9C3B9_9MICO</name>
<comment type="subcellular location">
    <subcellularLocation>
        <location evidence="8">Cell membrane</location>
        <topology evidence="8">Multi-pass membrane protein</topology>
    </subcellularLocation>
    <subcellularLocation>
        <location evidence="1">Membrane</location>
        <topology evidence="1">Multi-pass membrane protein</topology>
    </subcellularLocation>
</comment>
<dbReference type="GO" id="GO:0046428">
    <property type="term" value="F:1,4-dihydroxy-2-naphthoate polyprenyltransferase activity"/>
    <property type="evidence" value="ECO:0007669"/>
    <property type="project" value="UniProtKB-UniRule"/>
</dbReference>
<evidence type="ECO:0000256" key="8">
    <source>
        <dbReference type="HAMAP-Rule" id="MF_01937"/>
    </source>
</evidence>
<keyword evidence="6 8" id="KW-1133">Transmembrane helix</keyword>
<dbReference type="AlphaFoldDB" id="A0A2M9C3B9"/>
<dbReference type="Proteomes" id="UP000230161">
    <property type="component" value="Unassembled WGS sequence"/>
</dbReference>
<dbReference type="Pfam" id="PF01040">
    <property type="entry name" value="UbiA"/>
    <property type="match status" value="1"/>
</dbReference>
<dbReference type="UniPathway" id="UPA00079">
    <property type="reaction ID" value="UER00168"/>
</dbReference>
<feature type="transmembrane region" description="Helical" evidence="8">
    <location>
        <begin position="15"/>
        <end position="34"/>
    </location>
</feature>
<evidence type="ECO:0000256" key="3">
    <source>
        <dbReference type="ARBA" id="ARBA00022475"/>
    </source>
</evidence>
<dbReference type="OrthoDB" id="9767568at2"/>
<evidence type="ECO:0000256" key="5">
    <source>
        <dbReference type="ARBA" id="ARBA00022692"/>
    </source>
</evidence>
<organism evidence="10 11">
    <name type="scientific">Compostimonas suwonensis</name>
    <dbReference type="NCBI Taxonomy" id="1048394"/>
    <lineage>
        <taxon>Bacteria</taxon>
        <taxon>Bacillati</taxon>
        <taxon>Actinomycetota</taxon>
        <taxon>Actinomycetes</taxon>
        <taxon>Micrococcales</taxon>
        <taxon>Microbacteriaceae</taxon>
        <taxon>Compostimonas</taxon>
    </lineage>
</organism>
<dbReference type="NCBIfam" id="NF004751">
    <property type="entry name" value="PRK06080.1-3"/>
    <property type="match status" value="1"/>
</dbReference>
<dbReference type="GO" id="GO:0042371">
    <property type="term" value="P:vitamin K biosynthetic process"/>
    <property type="evidence" value="ECO:0007669"/>
    <property type="project" value="TreeGrafter"/>
</dbReference>
<feature type="transmembrane region" description="Helical" evidence="8">
    <location>
        <begin position="40"/>
        <end position="59"/>
    </location>
</feature>
<evidence type="ECO:0000256" key="1">
    <source>
        <dbReference type="ARBA" id="ARBA00004141"/>
    </source>
</evidence>
<comment type="caution">
    <text evidence="10">The sequence shown here is derived from an EMBL/GenBank/DDBJ whole genome shotgun (WGS) entry which is preliminary data.</text>
</comment>
<feature type="transmembrane region" description="Helical" evidence="8">
    <location>
        <begin position="242"/>
        <end position="261"/>
    </location>
</feature>
<feature type="transmembrane region" description="Helical" evidence="8">
    <location>
        <begin position="273"/>
        <end position="295"/>
    </location>
</feature>
<feature type="transmembrane region" description="Helical" evidence="8">
    <location>
        <begin position="90"/>
        <end position="109"/>
    </location>
</feature>
<evidence type="ECO:0000313" key="10">
    <source>
        <dbReference type="EMBL" id="PJJ65016.1"/>
    </source>
</evidence>
<dbReference type="PANTHER" id="PTHR13929">
    <property type="entry name" value="1,4-DIHYDROXY-2-NAPHTHOATE OCTAPRENYLTRANSFERASE"/>
    <property type="match status" value="1"/>
</dbReference>
<dbReference type="PIRSF" id="PIRSF005355">
    <property type="entry name" value="UBIAD1"/>
    <property type="match status" value="1"/>
</dbReference>
<dbReference type="NCBIfam" id="TIGR00751">
    <property type="entry name" value="menA"/>
    <property type="match status" value="1"/>
</dbReference>
<keyword evidence="11" id="KW-1185">Reference proteome</keyword>
<evidence type="ECO:0000256" key="9">
    <source>
        <dbReference type="NCBIfam" id="TIGR00751"/>
    </source>
</evidence>
<comment type="function">
    <text evidence="8">Conversion of 1,4-dihydroxy-2-naphthoate (DHNA) to demethylmenaquinone (DMK).</text>
</comment>
<comment type="pathway">
    <text evidence="8">Quinol/quinone metabolism; menaquinone biosynthesis; menaquinol from 1,4-dihydroxy-2-naphthoate: step 1/2.</text>
</comment>
<feature type="transmembrane region" description="Helical" evidence="8">
    <location>
        <begin position="147"/>
        <end position="167"/>
    </location>
</feature>
<sequence length="296" mass="30931">MKPASAADWISGARVRTLTLAVGPVVVGSSAAYLLDGFDLALAILCLVVALALQIGVNYSNDYSDGVRGTDDHRVGPARLTGSGAARPRTVLSVAIAFFALAAVAGLAIVLISGYYWLLVVGAVAIAAAWFYTGGKRPYGYYGFGELFVFVFFGIVATAGTTFVQAGTVNLEGWLGGVAGGLLACAILMVNNLRDIDTDRAAGKRTLAVLIGRTASRVVFCILMLLPYVIAAFLALFYPPVYAVFFALLLSLPACVIAITAKTPKELILALKLASFTALAYSVLLAFGLVVPYSAI</sequence>
<dbReference type="InterPro" id="IPR026046">
    <property type="entry name" value="UBIAD1"/>
</dbReference>
<dbReference type="GO" id="GO:0005886">
    <property type="term" value="C:plasma membrane"/>
    <property type="evidence" value="ECO:0007669"/>
    <property type="project" value="UniProtKB-SubCell"/>
</dbReference>
<feature type="transmembrane region" description="Helical" evidence="8">
    <location>
        <begin position="115"/>
        <end position="135"/>
    </location>
</feature>
<keyword evidence="2 8" id="KW-0474">Menaquinone biosynthesis</keyword>
<dbReference type="CDD" id="cd13962">
    <property type="entry name" value="PT_UbiA_UBIAD1"/>
    <property type="match status" value="1"/>
</dbReference>
<dbReference type="EMBL" id="PGFB01000001">
    <property type="protein sequence ID" value="PJJ65016.1"/>
    <property type="molecule type" value="Genomic_DNA"/>
</dbReference>
<proteinExistence type="inferred from homology"/>
<keyword evidence="4 8" id="KW-0808">Transferase</keyword>
<reference evidence="10 11" key="1">
    <citation type="submission" date="2017-11" db="EMBL/GenBank/DDBJ databases">
        <title>Genomic Encyclopedia of Archaeal and Bacterial Type Strains, Phase II (KMG-II): From Individual Species to Whole Genera.</title>
        <authorList>
            <person name="Goeker M."/>
        </authorList>
    </citation>
    <scope>NUCLEOTIDE SEQUENCE [LARGE SCALE GENOMIC DNA]</scope>
    <source>
        <strain evidence="10 11">DSM 25625</strain>
    </source>
</reference>
<dbReference type="HAMAP" id="MF_01937">
    <property type="entry name" value="MenA_1"/>
    <property type="match status" value="1"/>
</dbReference>
<accession>A0A2M9C3B9</accession>
<evidence type="ECO:0000313" key="11">
    <source>
        <dbReference type="Proteomes" id="UP000230161"/>
    </source>
</evidence>
<protein>
    <recommendedName>
        <fullName evidence="8 9">1,4-dihydroxy-2-naphthoate octaprenyltransferase</fullName>
        <shortName evidence="8">DHNA-octaprenyltransferase</shortName>
        <ecNumber evidence="8 9">2.5.1.74</ecNumber>
    </recommendedName>
</protein>
<evidence type="ECO:0000256" key="7">
    <source>
        <dbReference type="ARBA" id="ARBA00023136"/>
    </source>
</evidence>